<dbReference type="WBParaSite" id="GPUH_0002700601-mRNA-1">
    <property type="protein sequence ID" value="GPUH_0002700601-mRNA-1"/>
    <property type="gene ID" value="GPUH_0002700601"/>
</dbReference>
<protein>
    <submittedName>
        <fullName evidence="1">Ovule protein</fullName>
    </submittedName>
</protein>
<evidence type="ECO:0000313" key="1">
    <source>
        <dbReference type="WBParaSite" id="GPUH_0002700601-mRNA-1"/>
    </source>
</evidence>
<reference evidence="1" key="1">
    <citation type="submission" date="2016-06" db="UniProtKB">
        <authorList>
            <consortium name="WormBaseParasite"/>
        </authorList>
    </citation>
    <scope>IDENTIFICATION</scope>
</reference>
<name>A0A183F185_9BILA</name>
<proteinExistence type="predicted"/>
<organism evidence="1">
    <name type="scientific">Gongylonema pulchrum</name>
    <dbReference type="NCBI Taxonomy" id="637853"/>
    <lineage>
        <taxon>Eukaryota</taxon>
        <taxon>Metazoa</taxon>
        <taxon>Ecdysozoa</taxon>
        <taxon>Nematoda</taxon>
        <taxon>Chromadorea</taxon>
        <taxon>Rhabditida</taxon>
        <taxon>Spirurina</taxon>
        <taxon>Spiruromorpha</taxon>
        <taxon>Spiruroidea</taxon>
        <taxon>Gongylonematidae</taxon>
        <taxon>Gongylonema</taxon>
    </lineage>
</organism>
<sequence length="42" mass="4790">LRKCHDVEQKIGLCQIQNHVGRNVSNTSLEMLWSAISCNFCL</sequence>
<accession>A0A183F185</accession>
<dbReference type="AlphaFoldDB" id="A0A183F185"/>